<dbReference type="InterPro" id="IPR002110">
    <property type="entry name" value="Ankyrin_rpt"/>
</dbReference>
<dbReference type="GO" id="GO:0005634">
    <property type="term" value="C:nucleus"/>
    <property type="evidence" value="ECO:0007669"/>
    <property type="project" value="TreeGrafter"/>
</dbReference>
<dbReference type="KEGG" id="pvt:110077364"/>
<dbReference type="Proteomes" id="UP001652642">
    <property type="component" value="Chromosome 2"/>
</dbReference>
<dbReference type="RefSeq" id="XP_020645991.2">
    <property type="nucleotide sequence ID" value="XM_020790332.2"/>
</dbReference>
<reference evidence="5" key="2">
    <citation type="submission" date="2025-08" db="UniProtKB">
        <authorList>
            <consortium name="RefSeq"/>
        </authorList>
    </citation>
    <scope>IDENTIFICATION</scope>
</reference>
<sequence length="147" mass="16168">MQRRAEIDRANRLSSAAARGNVDEARRLLEGGADPNGMNSHGRSAIQVMMMGNPQMAELLLQRGADPNLRDPTTGSFPAHDAARGGFLDTLRVLCQWGARFDLPDYRGRLPLDLAVENGWTQVVAYLSDGRQQGNPAKEEEERRPGV</sequence>
<feature type="repeat" description="ANK" evidence="3">
    <location>
        <begin position="74"/>
        <end position="106"/>
    </location>
</feature>
<evidence type="ECO:0000313" key="5">
    <source>
        <dbReference type="RefSeq" id="XP_020645991.2"/>
    </source>
</evidence>
<dbReference type="InterPro" id="IPR050776">
    <property type="entry name" value="Ank_Repeat/CDKN_Inhibitor"/>
</dbReference>
<reference evidence="4" key="1">
    <citation type="submission" date="2025-05" db="UniProtKB">
        <authorList>
            <consortium name="RefSeq"/>
        </authorList>
    </citation>
    <scope>NUCLEOTIDE SEQUENCE [LARGE SCALE GENOMIC DNA]</scope>
</reference>
<dbReference type="GO" id="GO:0008285">
    <property type="term" value="P:negative regulation of cell population proliferation"/>
    <property type="evidence" value="ECO:0007669"/>
    <property type="project" value="TreeGrafter"/>
</dbReference>
<keyword evidence="2 3" id="KW-0040">ANK repeat</keyword>
<proteinExistence type="predicted"/>
<organism evidence="4 5">
    <name type="scientific">Pogona vitticeps</name>
    <name type="common">central bearded dragon</name>
    <dbReference type="NCBI Taxonomy" id="103695"/>
    <lineage>
        <taxon>Eukaryota</taxon>
        <taxon>Metazoa</taxon>
        <taxon>Chordata</taxon>
        <taxon>Craniata</taxon>
        <taxon>Vertebrata</taxon>
        <taxon>Euteleostomi</taxon>
        <taxon>Lepidosauria</taxon>
        <taxon>Squamata</taxon>
        <taxon>Bifurcata</taxon>
        <taxon>Unidentata</taxon>
        <taxon>Episquamata</taxon>
        <taxon>Toxicofera</taxon>
        <taxon>Iguania</taxon>
        <taxon>Acrodonta</taxon>
        <taxon>Agamidae</taxon>
        <taxon>Amphibolurinae</taxon>
        <taxon>Pogona</taxon>
    </lineage>
</organism>
<dbReference type="OrthoDB" id="539213at2759"/>
<evidence type="ECO:0000256" key="2">
    <source>
        <dbReference type="ARBA" id="ARBA00023043"/>
    </source>
</evidence>
<dbReference type="Gene3D" id="1.25.40.20">
    <property type="entry name" value="Ankyrin repeat-containing domain"/>
    <property type="match status" value="1"/>
</dbReference>
<dbReference type="InterPro" id="IPR036770">
    <property type="entry name" value="Ankyrin_rpt-contain_sf"/>
</dbReference>
<gene>
    <name evidence="5" type="primary">LOC110077364</name>
</gene>
<dbReference type="GO" id="GO:0019901">
    <property type="term" value="F:protein kinase binding"/>
    <property type="evidence" value="ECO:0007669"/>
    <property type="project" value="TreeGrafter"/>
</dbReference>
<dbReference type="PROSITE" id="PS50088">
    <property type="entry name" value="ANK_REPEAT"/>
    <property type="match status" value="1"/>
</dbReference>
<dbReference type="SMART" id="SM00248">
    <property type="entry name" value="ANK"/>
    <property type="match status" value="4"/>
</dbReference>
<dbReference type="InParanoid" id="A0A6J0TBX1"/>
<evidence type="ECO:0000313" key="4">
    <source>
        <dbReference type="Proteomes" id="UP001652642"/>
    </source>
</evidence>
<evidence type="ECO:0000256" key="3">
    <source>
        <dbReference type="PROSITE-ProRule" id="PRU00023"/>
    </source>
</evidence>
<dbReference type="GeneID" id="110077364"/>
<dbReference type="GO" id="GO:0004861">
    <property type="term" value="F:cyclin-dependent protein serine/threonine kinase inhibitor activity"/>
    <property type="evidence" value="ECO:0007669"/>
    <property type="project" value="TreeGrafter"/>
</dbReference>
<dbReference type="PANTHER" id="PTHR24201">
    <property type="entry name" value="ANK_REP_REGION DOMAIN-CONTAINING PROTEIN"/>
    <property type="match status" value="1"/>
</dbReference>
<dbReference type="GO" id="GO:0005737">
    <property type="term" value="C:cytoplasm"/>
    <property type="evidence" value="ECO:0007669"/>
    <property type="project" value="TreeGrafter"/>
</dbReference>
<dbReference type="Pfam" id="PF12796">
    <property type="entry name" value="Ank_2"/>
    <property type="match status" value="1"/>
</dbReference>
<dbReference type="AlphaFoldDB" id="A0A6J0TBX1"/>
<evidence type="ECO:0000256" key="1">
    <source>
        <dbReference type="ARBA" id="ARBA00022737"/>
    </source>
</evidence>
<dbReference type="GO" id="GO:2000045">
    <property type="term" value="P:regulation of G1/S transition of mitotic cell cycle"/>
    <property type="evidence" value="ECO:0007669"/>
    <property type="project" value="TreeGrafter"/>
</dbReference>
<name>A0A6J0TBX1_9SAUR</name>
<keyword evidence="1" id="KW-0677">Repeat</keyword>
<keyword evidence="4" id="KW-1185">Reference proteome</keyword>
<accession>A0A6J0TBX1</accession>
<protein>
    <submittedName>
        <fullName evidence="5">Cyclin-dependent kinase 4 inhibitor B-like</fullName>
    </submittedName>
</protein>
<dbReference type="PANTHER" id="PTHR24201:SF8">
    <property type="entry name" value="CYCLIN-DEPENDENT KINASE 4 INHIBITOR B"/>
    <property type="match status" value="1"/>
</dbReference>
<dbReference type="SUPFAM" id="SSF48403">
    <property type="entry name" value="Ankyrin repeat"/>
    <property type="match status" value="1"/>
</dbReference>